<reference evidence="2 3" key="1">
    <citation type="submission" date="2016-02" db="EMBL/GenBank/DDBJ databases">
        <authorList>
            <consortium name="Pathogen Informatics"/>
        </authorList>
    </citation>
    <scope>NUCLEOTIDE SEQUENCE [LARGE SCALE GENOMIC DNA]</scope>
    <source>
        <strain evidence="2 3">LSS31</strain>
    </source>
</reference>
<organism evidence="2 3">
    <name type="scientific">Streptococcus suis</name>
    <dbReference type="NCBI Taxonomy" id="1307"/>
    <lineage>
        <taxon>Bacteria</taxon>
        <taxon>Bacillati</taxon>
        <taxon>Bacillota</taxon>
        <taxon>Bacilli</taxon>
        <taxon>Lactobacillales</taxon>
        <taxon>Streptococcaceae</taxon>
        <taxon>Streptococcus</taxon>
    </lineage>
</organism>
<proteinExistence type="predicted"/>
<dbReference type="AlphaFoldDB" id="A0A0Z8F577"/>
<feature type="transmembrane region" description="Helical" evidence="1">
    <location>
        <begin position="5"/>
        <end position="23"/>
    </location>
</feature>
<dbReference type="Proteomes" id="UP000072530">
    <property type="component" value="Unassembled WGS sequence"/>
</dbReference>
<evidence type="ECO:0000313" key="3">
    <source>
        <dbReference type="Proteomes" id="UP000072530"/>
    </source>
</evidence>
<evidence type="ECO:0000256" key="1">
    <source>
        <dbReference type="SAM" id="Phobius"/>
    </source>
</evidence>
<sequence length="41" mass="4630">MKKKIVYLTIVILVLVISVMRILGEIEVLPLETQPETHLVG</sequence>
<keyword evidence="1" id="KW-1133">Transmembrane helix</keyword>
<gene>
    <name evidence="2" type="ORF">ERS132393_00953</name>
</gene>
<dbReference type="EMBL" id="FIGG01000002">
    <property type="protein sequence ID" value="CYU56100.1"/>
    <property type="molecule type" value="Genomic_DNA"/>
</dbReference>
<accession>A0A0Z8F577</accession>
<keyword evidence="1" id="KW-0472">Membrane</keyword>
<name>A0A0Z8F577_STRSU</name>
<protein>
    <submittedName>
        <fullName evidence="2">Uncharacterized protein</fullName>
    </submittedName>
</protein>
<evidence type="ECO:0000313" key="2">
    <source>
        <dbReference type="EMBL" id="CYU56100.1"/>
    </source>
</evidence>
<keyword evidence="1" id="KW-0812">Transmembrane</keyword>
<dbReference type="RefSeq" id="WP_261291945.1">
    <property type="nucleotide sequence ID" value="NZ_CEDJ01000066.1"/>
</dbReference>